<comment type="subcellular location">
    <subcellularLocation>
        <location evidence="1">Cell membrane</location>
        <topology evidence="1">Multi-pass membrane protein</topology>
    </subcellularLocation>
</comment>
<feature type="transmembrane region" description="Helical" evidence="8">
    <location>
        <begin position="314"/>
        <end position="332"/>
    </location>
</feature>
<organism evidence="9 10">
    <name type="scientific">Dokdonia donghaensis DSW-1</name>
    <dbReference type="NCBI Taxonomy" id="1300343"/>
    <lineage>
        <taxon>Bacteria</taxon>
        <taxon>Pseudomonadati</taxon>
        <taxon>Bacteroidota</taxon>
        <taxon>Flavobacteriia</taxon>
        <taxon>Flavobacteriales</taxon>
        <taxon>Flavobacteriaceae</taxon>
        <taxon>Dokdonia</taxon>
    </lineage>
</organism>
<dbReference type="GO" id="GO:0030001">
    <property type="term" value="P:metal ion transport"/>
    <property type="evidence" value="ECO:0007669"/>
    <property type="project" value="UniProtKB-ARBA"/>
</dbReference>
<dbReference type="GO" id="GO:0005886">
    <property type="term" value="C:plasma membrane"/>
    <property type="evidence" value="ECO:0007669"/>
    <property type="project" value="UniProtKB-SubCell"/>
</dbReference>
<keyword evidence="3" id="KW-1003">Cell membrane</keyword>
<evidence type="ECO:0000313" key="9">
    <source>
        <dbReference type="EMBL" id="KGO06839.1"/>
    </source>
</evidence>
<evidence type="ECO:0000256" key="5">
    <source>
        <dbReference type="ARBA" id="ARBA00022989"/>
    </source>
</evidence>
<feature type="transmembrane region" description="Helical" evidence="8">
    <location>
        <begin position="168"/>
        <end position="187"/>
    </location>
</feature>
<reference evidence="9 10" key="1">
    <citation type="submission" date="2014-10" db="EMBL/GenBank/DDBJ databases">
        <title>Draft genome sequence of the proteorhodopsin-containing marine bacterium Dokdonia donghaensis.</title>
        <authorList>
            <person name="Gomez-Consarnau L."/>
            <person name="Gonzalez J.M."/>
            <person name="Riedel T."/>
            <person name="Jaenicke S."/>
            <person name="Wagner-Doebler I."/>
            <person name="Fuhrman J.A."/>
        </authorList>
    </citation>
    <scope>NUCLEOTIDE SEQUENCE [LARGE SCALE GENOMIC DNA]</scope>
    <source>
        <strain evidence="9 10">DSW-1</strain>
    </source>
</reference>
<feature type="transmembrane region" description="Helical" evidence="8">
    <location>
        <begin position="25"/>
        <end position="45"/>
    </location>
</feature>
<feature type="transmembrane region" description="Helical" evidence="8">
    <location>
        <begin position="278"/>
        <end position="308"/>
    </location>
</feature>
<feature type="transmembrane region" description="Helical" evidence="8">
    <location>
        <begin position="353"/>
        <end position="376"/>
    </location>
</feature>
<proteinExistence type="predicted"/>
<dbReference type="AlphaFoldDB" id="A0A0A2GUA2"/>
<keyword evidence="10" id="KW-1185">Reference proteome</keyword>
<evidence type="ECO:0000256" key="3">
    <source>
        <dbReference type="ARBA" id="ARBA00022475"/>
    </source>
</evidence>
<evidence type="ECO:0000256" key="7">
    <source>
        <dbReference type="ARBA" id="ARBA00023136"/>
    </source>
</evidence>
<evidence type="ECO:0000256" key="4">
    <source>
        <dbReference type="ARBA" id="ARBA00022692"/>
    </source>
</evidence>
<dbReference type="Pfam" id="PF02386">
    <property type="entry name" value="TrkH"/>
    <property type="match status" value="1"/>
</dbReference>
<dbReference type="RefSeq" id="WP_035326063.1">
    <property type="nucleotide sequence ID" value="NZ_CP015125.1"/>
</dbReference>
<comment type="caution">
    <text evidence="9">The sequence shown here is derived from an EMBL/GenBank/DDBJ whole genome shotgun (WGS) entry which is preliminary data.</text>
</comment>
<sequence length="451" mass="49720">MRTFYNKLSLRYIALKRSWTPQQNLFYGFLTYVLVGTLLLSLPWLQKTSASILDHLFIATSAVSTTGLVTMSIFDSYNVGGQFVIMALFQLGGIGYLTFTTFMLLSTTHKITPWHKSILNTEFTLPVTIRIKDFLKSVILYTVIMEVLGAILFFIAFKADGMGTGEAIWSSIFHSISAFCTAGFSLFNSGFTPYVDNGLINFTISMLAICGSLGFIVITDVGLWIKNRTHSLSFTTKIVTIGSLILLAFGYLFFYFLEPSITSLSGSARVSAAFFQSMTAMTTVGFNTVDFGTFILPMLLVTIFLMYIGASPSGTAGGMKITTLTAVFAIMKSRLKGSKNITFLGKRIPYERLYIATSSFIFYTTLIFVGTFVLTFSEDFDFENILFEVASALGTVGVSTGITGDLSSIGKIIIIILMFIGRLGVLTFGLAIWSKRITKEDREVLKEDIAV</sequence>
<evidence type="ECO:0000256" key="1">
    <source>
        <dbReference type="ARBA" id="ARBA00004651"/>
    </source>
</evidence>
<dbReference type="OrthoDB" id="9810952at2"/>
<dbReference type="PANTHER" id="PTHR32024:SF1">
    <property type="entry name" value="KTR SYSTEM POTASSIUM UPTAKE PROTEIN B"/>
    <property type="match status" value="1"/>
</dbReference>
<feature type="transmembrane region" description="Helical" evidence="8">
    <location>
        <begin position="238"/>
        <end position="257"/>
    </location>
</feature>
<keyword evidence="6" id="KW-0406">Ion transport</keyword>
<feature type="transmembrane region" description="Helical" evidence="8">
    <location>
        <begin position="412"/>
        <end position="433"/>
    </location>
</feature>
<keyword evidence="2" id="KW-0813">Transport</keyword>
<dbReference type="InterPro" id="IPR003445">
    <property type="entry name" value="Cat_transpt"/>
</dbReference>
<feature type="transmembrane region" description="Helical" evidence="8">
    <location>
        <begin position="138"/>
        <end position="156"/>
    </location>
</feature>
<evidence type="ECO:0000256" key="6">
    <source>
        <dbReference type="ARBA" id="ARBA00023065"/>
    </source>
</evidence>
<gene>
    <name evidence="9" type="ORF">NV36_08265</name>
</gene>
<accession>A0A0A2GUA2</accession>
<dbReference type="EMBL" id="JSAQ01000001">
    <property type="protein sequence ID" value="KGO06839.1"/>
    <property type="molecule type" value="Genomic_DNA"/>
</dbReference>
<dbReference type="GO" id="GO:0008324">
    <property type="term" value="F:monoatomic cation transmembrane transporter activity"/>
    <property type="evidence" value="ECO:0007669"/>
    <property type="project" value="InterPro"/>
</dbReference>
<feature type="transmembrane region" description="Helical" evidence="8">
    <location>
        <begin position="199"/>
        <end position="218"/>
    </location>
</feature>
<dbReference type="PANTHER" id="PTHR32024">
    <property type="entry name" value="TRK SYSTEM POTASSIUM UPTAKE PROTEIN TRKG-RELATED"/>
    <property type="match status" value="1"/>
</dbReference>
<keyword evidence="7 8" id="KW-0472">Membrane</keyword>
<evidence type="ECO:0000256" key="8">
    <source>
        <dbReference type="SAM" id="Phobius"/>
    </source>
</evidence>
<feature type="transmembrane region" description="Helical" evidence="8">
    <location>
        <begin position="52"/>
        <end position="74"/>
    </location>
</feature>
<evidence type="ECO:0000256" key="2">
    <source>
        <dbReference type="ARBA" id="ARBA00022448"/>
    </source>
</evidence>
<keyword evidence="5 8" id="KW-1133">Transmembrane helix</keyword>
<dbReference type="KEGG" id="ddo:I597_0524"/>
<evidence type="ECO:0000313" key="10">
    <source>
        <dbReference type="Proteomes" id="UP000030140"/>
    </source>
</evidence>
<feature type="transmembrane region" description="Helical" evidence="8">
    <location>
        <begin position="80"/>
        <end position="105"/>
    </location>
</feature>
<dbReference type="PATRIC" id="fig|1300343.5.peg.531"/>
<keyword evidence="4 8" id="KW-0812">Transmembrane</keyword>
<name>A0A0A2GUA2_9FLAO</name>
<dbReference type="Proteomes" id="UP000030140">
    <property type="component" value="Unassembled WGS sequence"/>
</dbReference>
<protein>
    <submittedName>
        <fullName evidence="9">Potassium transporter TrkH</fullName>
    </submittedName>
</protein>